<dbReference type="Gene3D" id="3.40.640.10">
    <property type="entry name" value="Type I PLP-dependent aspartate aminotransferase-like (Major domain)"/>
    <property type="match status" value="1"/>
</dbReference>
<dbReference type="EMBL" id="BRYA01000050">
    <property type="protein sequence ID" value="GMI35053.1"/>
    <property type="molecule type" value="Genomic_DNA"/>
</dbReference>
<keyword evidence="11" id="KW-1185">Reference proteome</keyword>
<evidence type="ECO:0000256" key="6">
    <source>
        <dbReference type="ARBA" id="ARBA00023192"/>
    </source>
</evidence>
<keyword evidence="6" id="KW-0028">Amino-acid biosynthesis</keyword>
<name>A0A9W7L725_9STRA</name>
<evidence type="ECO:0000313" key="10">
    <source>
        <dbReference type="EMBL" id="GMI35053.1"/>
    </source>
</evidence>
<dbReference type="PANTHER" id="PTHR11808:SF15">
    <property type="entry name" value="CYSTATHIONINE GAMMA-LYASE"/>
    <property type="match status" value="1"/>
</dbReference>
<keyword evidence="6" id="KW-0198">Cysteine biosynthesis</keyword>
<sequence length="418" mass="45219">MSFSTRCIHPPSSPSVGVNTPIELSSTFIHDSSPDSYSYGRTDNPTRSALESAISSLEYSSVPSPSPQSSSTKDTTTATSVFSSGMAAIEASILATLDSHPPSNKISVICSSKCYGGTTRWLEEVWVSRMNREVHYVDLHTPSSVGIIEEMLALSSITSPPSHFIVFTEVLTNPLLSVLSPQPLVSLCSSNPNLTLIVDNTLTSPCICRPLEWGAVSMVVESITKYINGHSDVIMGSVTTLHPHLASALRRIQNTQGAVPSPFDCYQVLRGMKTLDIRMRRQSESAARIASILEKSLGDTIERVNYPTLTSQPPPPSISNYVNLDVGWGGVVSFELKSHLSTHSFCSGLKLFKMAESLGAVESLVEVPFEMMGFPSEEKAREKGVNPNLIRLSVGIEGVDDLLDDLTQALNALKKKNS</sequence>
<dbReference type="GO" id="GO:0019346">
    <property type="term" value="P:transsulfuration"/>
    <property type="evidence" value="ECO:0007669"/>
    <property type="project" value="InterPro"/>
</dbReference>
<keyword evidence="5 8" id="KW-0663">Pyridoxal phosphate</keyword>
<evidence type="ECO:0000256" key="2">
    <source>
        <dbReference type="ARBA" id="ARBA00005038"/>
    </source>
</evidence>
<organism evidence="10 11">
    <name type="scientific">Triparma columacea</name>
    <dbReference type="NCBI Taxonomy" id="722753"/>
    <lineage>
        <taxon>Eukaryota</taxon>
        <taxon>Sar</taxon>
        <taxon>Stramenopiles</taxon>
        <taxon>Ochrophyta</taxon>
        <taxon>Bolidophyceae</taxon>
        <taxon>Parmales</taxon>
        <taxon>Triparmaceae</taxon>
        <taxon>Triparma</taxon>
    </lineage>
</organism>
<evidence type="ECO:0000256" key="8">
    <source>
        <dbReference type="PIRSR" id="PIRSR001434-2"/>
    </source>
</evidence>
<dbReference type="PANTHER" id="PTHR11808">
    <property type="entry name" value="TRANS-SULFURATION ENZYME FAMILY MEMBER"/>
    <property type="match status" value="1"/>
</dbReference>
<dbReference type="Gene3D" id="3.90.1150.10">
    <property type="entry name" value="Aspartate Aminotransferase, domain 1"/>
    <property type="match status" value="1"/>
</dbReference>
<evidence type="ECO:0000256" key="3">
    <source>
        <dbReference type="ARBA" id="ARBA00009077"/>
    </source>
</evidence>
<accession>A0A9W7L725</accession>
<feature type="modified residue" description="N6-(pyridoxal phosphate)lysine" evidence="8">
    <location>
        <position position="225"/>
    </location>
</feature>
<dbReference type="GO" id="GO:0019343">
    <property type="term" value="P:cysteine biosynthetic process via cystathionine"/>
    <property type="evidence" value="ECO:0007669"/>
    <property type="project" value="TreeGrafter"/>
</dbReference>
<evidence type="ECO:0000256" key="5">
    <source>
        <dbReference type="ARBA" id="ARBA00022898"/>
    </source>
</evidence>
<evidence type="ECO:0000313" key="11">
    <source>
        <dbReference type="Proteomes" id="UP001165065"/>
    </source>
</evidence>
<dbReference type="InterPro" id="IPR015421">
    <property type="entry name" value="PyrdxlP-dep_Trfase_major"/>
</dbReference>
<gene>
    <name evidence="10" type="ORF">TrCOL_g6155</name>
</gene>
<comment type="pathway">
    <text evidence="2">Amino-acid biosynthesis; L-cysteine biosynthesis; L-cysteine from L-homocysteine and L-serine: step 2/2.</text>
</comment>
<dbReference type="InterPro" id="IPR015422">
    <property type="entry name" value="PyrdxlP-dep_Trfase_small"/>
</dbReference>
<dbReference type="GO" id="GO:0005737">
    <property type="term" value="C:cytoplasm"/>
    <property type="evidence" value="ECO:0007669"/>
    <property type="project" value="TreeGrafter"/>
</dbReference>
<dbReference type="EC" id="4.4.1.1" evidence="4"/>
<dbReference type="SUPFAM" id="SSF53383">
    <property type="entry name" value="PLP-dependent transferases"/>
    <property type="match status" value="1"/>
</dbReference>
<comment type="similarity">
    <text evidence="3 9">Belongs to the trans-sulfuration enzymes family.</text>
</comment>
<proteinExistence type="inferred from homology"/>
<dbReference type="InterPro" id="IPR000277">
    <property type="entry name" value="Cys/Met-Metab_PyrdxlP-dep_enz"/>
</dbReference>
<evidence type="ECO:0000256" key="1">
    <source>
        <dbReference type="ARBA" id="ARBA00001933"/>
    </source>
</evidence>
<dbReference type="InterPro" id="IPR015424">
    <property type="entry name" value="PyrdxlP-dep_Trfase"/>
</dbReference>
<evidence type="ECO:0000256" key="7">
    <source>
        <dbReference type="ARBA" id="ARBA00029853"/>
    </source>
</evidence>
<dbReference type="GO" id="GO:0004123">
    <property type="term" value="F:cystathionine gamma-lyase activity"/>
    <property type="evidence" value="ECO:0007669"/>
    <property type="project" value="TreeGrafter"/>
</dbReference>
<dbReference type="Proteomes" id="UP001165065">
    <property type="component" value="Unassembled WGS sequence"/>
</dbReference>
<dbReference type="PIRSF" id="PIRSF001434">
    <property type="entry name" value="CGS"/>
    <property type="match status" value="1"/>
</dbReference>
<evidence type="ECO:0000256" key="9">
    <source>
        <dbReference type="RuleBase" id="RU362118"/>
    </source>
</evidence>
<comment type="caution">
    <text evidence="10">The sequence shown here is derived from an EMBL/GenBank/DDBJ whole genome shotgun (WGS) entry which is preliminary data.</text>
</comment>
<reference evidence="11" key="1">
    <citation type="journal article" date="2023" name="Commun. Biol.">
        <title>Genome analysis of Parmales, the sister group of diatoms, reveals the evolutionary specialization of diatoms from phago-mixotrophs to photoautotrophs.</title>
        <authorList>
            <person name="Ban H."/>
            <person name="Sato S."/>
            <person name="Yoshikawa S."/>
            <person name="Yamada K."/>
            <person name="Nakamura Y."/>
            <person name="Ichinomiya M."/>
            <person name="Sato N."/>
            <person name="Blanc-Mathieu R."/>
            <person name="Endo H."/>
            <person name="Kuwata A."/>
            <person name="Ogata H."/>
        </authorList>
    </citation>
    <scope>NUCLEOTIDE SEQUENCE [LARGE SCALE GENOMIC DNA]</scope>
</reference>
<evidence type="ECO:0000256" key="4">
    <source>
        <dbReference type="ARBA" id="ARBA00012085"/>
    </source>
</evidence>
<dbReference type="OrthoDB" id="3512640at2759"/>
<protein>
    <recommendedName>
        <fullName evidence="4">cystathionine gamma-lyase</fullName>
        <ecNumber evidence="4">4.4.1.1</ecNumber>
    </recommendedName>
    <alternativeName>
        <fullName evidence="7">Gamma-cystathionase</fullName>
    </alternativeName>
</protein>
<dbReference type="GO" id="GO:0030170">
    <property type="term" value="F:pyridoxal phosphate binding"/>
    <property type="evidence" value="ECO:0007669"/>
    <property type="project" value="InterPro"/>
</dbReference>
<dbReference type="AlphaFoldDB" id="A0A9W7L725"/>
<comment type="cofactor">
    <cofactor evidence="1 9">
        <name>pyridoxal 5'-phosphate</name>
        <dbReference type="ChEBI" id="CHEBI:597326"/>
    </cofactor>
</comment>
<dbReference type="Pfam" id="PF01053">
    <property type="entry name" value="Cys_Met_Meta_PP"/>
    <property type="match status" value="1"/>
</dbReference>